<comment type="similarity">
    <text evidence="1">Belongs to the peptidase C40 family.</text>
</comment>
<evidence type="ECO:0000256" key="2">
    <source>
        <dbReference type="ARBA" id="ARBA00022670"/>
    </source>
</evidence>
<dbReference type="GO" id="GO:0006508">
    <property type="term" value="P:proteolysis"/>
    <property type="evidence" value="ECO:0007669"/>
    <property type="project" value="UniProtKB-KW"/>
</dbReference>
<keyword evidence="2" id="KW-0645">Protease</keyword>
<proteinExistence type="inferred from homology"/>
<accession>A0A8J2XC97</accession>
<dbReference type="PANTHER" id="PTHR47053">
    <property type="entry name" value="MUREIN DD-ENDOPEPTIDASE MEPH-RELATED"/>
    <property type="match status" value="1"/>
</dbReference>
<evidence type="ECO:0000256" key="1">
    <source>
        <dbReference type="ARBA" id="ARBA00007074"/>
    </source>
</evidence>
<dbReference type="EMBL" id="BMFY01000001">
    <property type="protein sequence ID" value="GGA03691.1"/>
    <property type="molecule type" value="Genomic_DNA"/>
</dbReference>
<dbReference type="InterPro" id="IPR051202">
    <property type="entry name" value="Peptidase_C40"/>
</dbReference>
<evidence type="ECO:0000259" key="6">
    <source>
        <dbReference type="PROSITE" id="PS51935"/>
    </source>
</evidence>
<keyword evidence="3" id="KW-0378">Hydrolase</keyword>
<organism evidence="7 8">
    <name type="scientific">Sediminivirga luteola</name>
    <dbReference type="NCBI Taxonomy" id="1774748"/>
    <lineage>
        <taxon>Bacteria</taxon>
        <taxon>Bacillati</taxon>
        <taxon>Actinomycetota</taxon>
        <taxon>Actinomycetes</taxon>
        <taxon>Micrococcales</taxon>
        <taxon>Brevibacteriaceae</taxon>
        <taxon>Sediminivirga</taxon>
    </lineage>
</organism>
<dbReference type="SUPFAM" id="SSF54001">
    <property type="entry name" value="Cysteine proteinases"/>
    <property type="match status" value="1"/>
</dbReference>
<evidence type="ECO:0000313" key="7">
    <source>
        <dbReference type="EMBL" id="GGA03691.1"/>
    </source>
</evidence>
<dbReference type="GO" id="GO:0008234">
    <property type="term" value="F:cysteine-type peptidase activity"/>
    <property type="evidence" value="ECO:0007669"/>
    <property type="project" value="UniProtKB-KW"/>
</dbReference>
<dbReference type="InterPro" id="IPR038765">
    <property type="entry name" value="Papain-like_cys_pep_sf"/>
</dbReference>
<name>A0A8J2XC97_9MICO</name>
<dbReference type="PANTHER" id="PTHR47053:SF1">
    <property type="entry name" value="MUREIN DD-ENDOPEPTIDASE MEPH-RELATED"/>
    <property type="match status" value="1"/>
</dbReference>
<dbReference type="PROSITE" id="PS51935">
    <property type="entry name" value="NLPC_P60"/>
    <property type="match status" value="1"/>
</dbReference>
<evidence type="ECO:0000256" key="5">
    <source>
        <dbReference type="SAM" id="MobiDB-lite"/>
    </source>
</evidence>
<evidence type="ECO:0000256" key="4">
    <source>
        <dbReference type="ARBA" id="ARBA00022807"/>
    </source>
</evidence>
<gene>
    <name evidence="7" type="ORF">GCM10011333_03040</name>
</gene>
<protein>
    <recommendedName>
        <fullName evidence="6">NlpC/P60 domain-containing protein</fullName>
    </recommendedName>
</protein>
<dbReference type="Gene3D" id="3.90.1720.10">
    <property type="entry name" value="endopeptidase domain like (from Nostoc punctiforme)"/>
    <property type="match status" value="1"/>
</dbReference>
<reference evidence="7" key="2">
    <citation type="submission" date="2020-09" db="EMBL/GenBank/DDBJ databases">
        <authorList>
            <person name="Sun Q."/>
            <person name="Zhou Y."/>
        </authorList>
    </citation>
    <scope>NUCLEOTIDE SEQUENCE</scope>
    <source>
        <strain evidence="7">CGMCC 1.12785</strain>
    </source>
</reference>
<dbReference type="InterPro" id="IPR000064">
    <property type="entry name" value="NLP_P60_dom"/>
</dbReference>
<evidence type="ECO:0000313" key="8">
    <source>
        <dbReference type="Proteomes" id="UP000616114"/>
    </source>
</evidence>
<feature type="region of interest" description="Disordered" evidence="5">
    <location>
        <begin position="104"/>
        <end position="124"/>
    </location>
</feature>
<reference evidence="7" key="1">
    <citation type="journal article" date="2014" name="Int. J. Syst. Evol. Microbiol.">
        <title>Complete genome sequence of Corynebacterium casei LMG S-19264T (=DSM 44701T), isolated from a smear-ripened cheese.</title>
        <authorList>
            <consortium name="US DOE Joint Genome Institute (JGI-PGF)"/>
            <person name="Walter F."/>
            <person name="Albersmeier A."/>
            <person name="Kalinowski J."/>
            <person name="Ruckert C."/>
        </authorList>
    </citation>
    <scope>NUCLEOTIDE SEQUENCE</scope>
    <source>
        <strain evidence="7">CGMCC 1.12785</strain>
    </source>
</reference>
<keyword evidence="4" id="KW-0788">Thiol protease</keyword>
<comment type="caution">
    <text evidence="7">The sequence shown here is derived from an EMBL/GenBank/DDBJ whole genome shotgun (WGS) entry which is preliminary data.</text>
</comment>
<keyword evidence="8" id="KW-1185">Reference proteome</keyword>
<sequence>MVHSRKSARRAAAGPVRTPLTPLVEALNAGRVTVARRTAVLAGTAGALVAVGGAPVEEPADDVPAEQSAPPAEVSVANAAYIAVDAEQGAAAAAVFEVAAEQAERPEPAGSASPEAVDAEAGSTATGDASELISIAKQYLGVPYVWGGTSPSGFDCSGFTSYVYQQVGVNLPRTSSAQLNAGSRVSAAEAKPGDLVGRPGHVGIYLGDGKKIHSPHTGSVVKIDDLSRSDTTFVRVL</sequence>
<dbReference type="Proteomes" id="UP000616114">
    <property type="component" value="Unassembled WGS sequence"/>
</dbReference>
<dbReference type="AlphaFoldDB" id="A0A8J2XC97"/>
<evidence type="ECO:0000256" key="3">
    <source>
        <dbReference type="ARBA" id="ARBA00022801"/>
    </source>
</evidence>
<feature type="domain" description="NlpC/P60" evidence="6">
    <location>
        <begin position="126"/>
        <end position="237"/>
    </location>
</feature>
<dbReference type="Pfam" id="PF00877">
    <property type="entry name" value="NLPC_P60"/>
    <property type="match status" value="1"/>
</dbReference>